<dbReference type="Proteomes" id="UP001059380">
    <property type="component" value="Chromosome"/>
</dbReference>
<feature type="signal peptide" evidence="1">
    <location>
        <begin position="1"/>
        <end position="20"/>
    </location>
</feature>
<dbReference type="GO" id="GO:0035091">
    <property type="term" value="F:phosphatidylinositol binding"/>
    <property type="evidence" value="ECO:0007669"/>
    <property type="project" value="TreeGrafter"/>
</dbReference>
<dbReference type="InterPro" id="IPR007461">
    <property type="entry name" value="Ysc84_actin-binding"/>
</dbReference>
<dbReference type="KEGG" id="orp:MOP44_23830"/>
<dbReference type="InterPro" id="IPR051702">
    <property type="entry name" value="SH3_domain_YSC84-like"/>
</dbReference>
<evidence type="ECO:0000313" key="3">
    <source>
        <dbReference type="EMBL" id="UWZ83584.1"/>
    </source>
</evidence>
<name>A0A9J7BLE5_9BACT</name>
<evidence type="ECO:0000259" key="2">
    <source>
        <dbReference type="Pfam" id="PF04366"/>
    </source>
</evidence>
<dbReference type="Pfam" id="PF04366">
    <property type="entry name" value="Ysc84"/>
    <property type="match status" value="1"/>
</dbReference>
<feature type="chain" id="PRO_5039918279" evidence="1">
    <location>
        <begin position="21"/>
        <end position="233"/>
    </location>
</feature>
<keyword evidence="4" id="KW-1185">Reference proteome</keyword>
<dbReference type="CDD" id="cd11524">
    <property type="entry name" value="SYLF"/>
    <property type="match status" value="1"/>
</dbReference>
<sequence length="233" mass="24051">MKKQVMVLSAVLGVASLGWASDKTPKEAATDRLDNAAAVLHAVMDAPDKGVPQEVMDHAKCVAVVPHMVKGGFVFGAEGGRGVATCRTANGWSAPAFFSIEGGSWGLQIGVEGIDLVMIFQNDKGMQHLLESKFKVGGDASAAAGPVGRHASANTDWKMDAEILTYSRAKGAFAGLTLNGAAVHEDKDSMAAVYGPDVNERSVLTGKVPPPASSHAFLAAVRGAKAEASAAHD</sequence>
<proteinExistence type="predicted"/>
<dbReference type="EMBL" id="CP093313">
    <property type="protein sequence ID" value="UWZ83584.1"/>
    <property type="molecule type" value="Genomic_DNA"/>
</dbReference>
<feature type="domain" description="Ysc84 actin-binding" evidence="2">
    <location>
        <begin position="102"/>
        <end position="222"/>
    </location>
</feature>
<keyword evidence="1" id="KW-0732">Signal</keyword>
<dbReference type="AlphaFoldDB" id="A0A9J7BLE5"/>
<organism evidence="3 4">
    <name type="scientific">Occallatibacter riparius</name>
    <dbReference type="NCBI Taxonomy" id="1002689"/>
    <lineage>
        <taxon>Bacteria</taxon>
        <taxon>Pseudomonadati</taxon>
        <taxon>Acidobacteriota</taxon>
        <taxon>Terriglobia</taxon>
        <taxon>Terriglobales</taxon>
        <taxon>Acidobacteriaceae</taxon>
        <taxon>Occallatibacter</taxon>
    </lineage>
</organism>
<dbReference type="PANTHER" id="PTHR15629:SF2">
    <property type="entry name" value="SH3 DOMAIN-CONTAINING YSC84-LIKE PROTEIN 1"/>
    <property type="match status" value="1"/>
</dbReference>
<dbReference type="PANTHER" id="PTHR15629">
    <property type="entry name" value="SH3YL1 PROTEIN"/>
    <property type="match status" value="1"/>
</dbReference>
<accession>A0A9J7BLE5</accession>
<gene>
    <name evidence="3" type="ORF">MOP44_23830</name>
</gene>
<reference evidence="3" key="1">
    <citation type="submission" date="2021-04" db="EMBL/GenBank/DDBJ databases">
        <title>Phylogenetic analysis of Acidobacteriaceae.</title>
        <authorList>
            <person name="Qiu L."/>
            <person name="Zhang Q."/>
        </authorList>
    </citation>
    <scope>NUCLEOTIDE SEQUENCE</scope>
    <source>
        <strain evidence="3">DSM 25168</strain>
    </source>
</reference>
<evidence type="ECO:0000256" key="1">
    <source>
        <dbReference type="SAM" id="SignalP"/>
    </source>
</evidence>
<evidence type="ECO:0000313" key="4">
    <source>
        <dbReference type="Proteomes" id="UP001059380"/>
    </source>
</evidence>
<protein>
    <submittedName>
        <fullName evidence="3">Lipid-binding SYLF domain-containing protein</fullName>
    </submittedName>
</protein>
<dbReference type="RefSeq" id="WP_260792919.1">
    <property type="nucleotide sequence ID" value="NZ_CP093313.1"/>
</dbReference>